<reference evidence="4" key="1">
    <citation type="submission" date="2022-07" db="EMBL/GenBank/DDBJ databases">
        <title>Alkalimarinus sp. nov., isolated from gut of a Alitta virens.</title>
        <authorList>
            <person name="Yang A.I."/>
            <person name="Shin N.-R."/>
        </authorList>
    </citation>
    <scope>NUCLEOTIDE SEQUENCE</scope>
    <source>
        <strain evidence="4">FA028</strain>
    </source>
</reference>
<dbReference type="InterPro" id="IPR036409">
    <property type="entry name" value="Aldolase_II/adducin_N_sf"/>
</dbReference>
<dbReference type="InterPro" id="IPR001303">
    <property type="entry name" value="Aldolase_II/adducin_N"/>
</dbReference>
<dbReference type="AlphaFoldDB" id="A0A9E8KR58"/>
<dbReference type="RefSeq" id="WP_251810523.1">
    <property type="nucleotide sequence ID" value="NZ_CP101527.1"/>
</dbReference>
<dbReference type="InterPro" id="IPR050197">
    <property type="entry name" value="Aldolase_class_II_sugar_metab"/>
</dbReference>
<keyword evidence="5" id="KW-1185">Reference proteome</keyword>
<dbReference type="GO" id="GO:0016832">
    <property type="term" value="F:aldehyde-lyase activity"/>
    <property type="evidence" value="ECO:0007669"/>
    <property type="project" value="TreeGrafter"/>
</dbReference>
<evidence type="ECO:0000313" key="5">
    <source>
        <dbReference type="Proteomes" id="UP001164472"/>
    </source>
</evidence>
<organism evidence="4 5">
    <name type="scientific">Alkalimarinus sediminis</name>
    <dbReference type="NCBI Taxonomy" id="1632866"/>
    <lineage>
        <taxon>Bacteria</taxon>
        <taxon>Pseudomonadati</taxon>
        <taxon>Pseudomonadota</taxon>
        <taxon>Gammaproteobacteria</taxon>
        <taxon>Alteromonadales</taxon>
        <taxon>Alteromonadaceae</taxon>
        <taxon>Alkalimarinus</taxon>
    </lineage>
</organism>
<dbReference type="Proteomes" id="UP001164472">
    <property type="component" value="Chromosome"/>
</dbReference>
<evidence type="ECO:0000256" key="1">
    <source>
        <dbReference type="ARBA" id="ARBA00022723"/>
    </source>
</evidence>
<accession>A0A9E8KR58</accession>
<name>A0A9E8KR58_9ALTE</name>
<dbReference type="SMART" id="SM01007">
    <property type="entry name" value="Aldolase_II"/>
    <property type="match status" value="1"/>
</dbReference>
<evidence type="ECO:0000313" key="4">
    <source>
        <dbReference type="EMBL" id="UZW75652.1"/>
    </source>
</evidence>
<evidence type="ECO:0000256" key="2">
    <source>
        <dbReference type="ARBA" id="ARBA00023239"/>
    </source>
</evidence>
<dbReference type="GO" id="GO:0019323">
    <property type="term" value="P:pentose catabolic process"/>
    <property type="evidence" value="ECO:0007669"/>
    <property type="project" value="TreeGrafter"/>
</dbReference>
<dbReference type="GO" id="GO:0005829">
    <property type="term" value="C:cytosol"/>
    <property type="evidence" value="ECO:0007669"/>
    <property type="project" value="TreeGrafter"/>
</dbReference>
<keyword evidence="1" id="KW-0479">Metal-binding</keyword>
<keyword evidence="2" id="KW-0456">Lyase</keyword>
<dbReference type="GO" id="GO:0046872">
    <property type="term" value="F:metal ion binding"/>
    <property type="evidence" value="ECO:0007669"/>
    <property type="project" value="UniProtKB-KW"/>
</dbReference>
<dbReference type="Pfam" id="PF00596">
    <property type="entry name" value="Aldolase_II"/>
    <property type="match status" value="1"/>
</dbReference>
<feature type="domain" description="Class II aldolase/adducin N-terminal" evidence="3">
    <location>
        <begin position="51"/>
        <end position="243"/>
    </location>
</feature>
<dbReference type="PANTHER" id="PTHR22789:SF0">
    <property type="entry name" value="3-OXO-TETRONATE 4-PHOSPHATE DECARBOXYLASE-RELATED"/>
    <property type="match status" value="1"/>
</dbReference>
<protein>
    <submittedName>
        <fullName evidence="4">Class II aldolase/adducin family protein</fullName>
    </submittedName>
</protein>
<dbReference type="PANTHER" id="PTHR22789">
    <property type="entry name" value="FUCULOSE PHOSPHATE ALDOLASE"/>
    <property type="match status" value="1"/>
</dbReference>
<proteinExistence type="predicted"/>
<gene>
    <name evidence="4" type="ORF">NNL22_03390</name>
</gene>
<evidence type="ECO:0000259" key="3">
    <source>
        <dbReference type="SMART" id="SM01007"/>
    </source>
</evidence>
<sequence>MVNQGLKVKDQAGGREVEREGVIKYQLSFVHQPIPSRISVASLDKWRHVLFNLALIGQDSKRYEGLGFGNISHRISDVTVNSFVEHDGVLVSGAAENSFLISGSQTGHLPFLKHEHCSVVTHCDPALNQLVGYGETKPSSESLTHGALYNHMPEIAAVVHVHSPTIWNLVDELGLPATKSNIPYGTPDMADAVTNVATQILANGVEPVFVMKGHVDGVVAFGPDLASAVTALFRVYHRAVMKTVR</sequence>
<dbReference type="Gene3D" id="3.40.225.10">
    <property type="entry name" value="Class II aldolase/adducin N-terminal domain"/>
    <property type="match status" value="1"/>
</dbReference>
<dbReference type="KEGG" id="asem:NNL22_03390"/>
<dbReference type="EMBL" id="CP101527">
    <property type="protein sequence ID" value="UZW75652.1"/>
    <property type="molecule type" value="Genomic_DNA"/>
</dbReference>
<dbReference type="SUPFAM" id="SSF53639">
    <property type="entry name" value="AraD/HMP-PK domain-like"/>
    <property type="match status" value="1"/>
</dbReference>